<evidence type="ECO:0000313" key="2">
    <source>
        <dbReference type="EMBL" id="MBD8014218.1"/>
    </source>
</evidence>
<dbReference type="SUPFAM" id="SSF88697">
    <property type="entry name" value="PUA domain-like"/>
    <property type="match status" value="1"/>
</dbReference>
<dbReference type="Gene3D" id="3.10.590.10">
    <property type="entry name" value="ph1033 like domains"/>
    <property type="match status" value="1"/>
</dbReference>
<sequence length="697" mass="80623">MSLQKKSNNEPYKNNTINAYTNSISRSSKKLDLPDIPTTDLFEITSFEEFTTIHNRILSAPNFREVDLSAGNKAYSNGMILYAKFLKEREEPSTWIFQGNPKYYDVVGAVNDLDQITWAVNQYPKQIKEGDEAYIWLSGTGGGIIATGTVLNDPETREPLDDPYRRSDQLNNESYLAVDIKIEKKLTDEIIERTLLLADERTKKMEILGYAGATNFRVKREANKVIKNIIAGKYEHIPATDSSVEKVKEEKRYWIYAPGEGSRFWKEFYAKGIMGIGWEELGDLKPYATKNSMKEKMKQVYGDEFSYKNAGHATWQFANEMKMGDVVFVKKGLSKIIGRGIVATDYFYDSSRGEYNNIRKVKWTHEGEWDHEGQIVLKTLTDITPYTDYHKKLERMFDEVSGNNNATDEEVEILYSEYTEKDFLSDVYISEEKYRTLKNLLIRKKNIILLGAPGVGKTYAAERLAYSMMGKKDKSRVQVVQFHQSYSYEDFIMGYRPSENGFSIVKGPFYEFCKKAEPDDRPYFFIIDEINRGNLSKIFGELLMLIENDKRGKELRLLYEDEQFSVPENVFIIGMMNTADRSLAMIDYALRRRFAFFEFEPAFESLGFKEYQNEVGNEKFDSLIQTVIAMNIEIADDAALGSGFRIGHSYFSSLTEIDEHWLKEVVEYELIPLITEYWFDEPSQISLWSKKLRGAIQ</sequence>
<reference evidence="2 3" key="1">
    <citation type="submission" date="2020-08" db="EMBL/GenBank/DDBJ databases">
        <title>A Genomic Blueprint of the Chicken Gut Microbiome.</title>
        <authorList>
            <person name="Gilroy R."/>
            <person name="Ravi A."/>
            <person name="Getino M."/>
            <person name="Pursley I."/>
            <person name="Horton D.L."/>
            <person name="Alikhan N.-F."/>
            <person name="Baker D."/>
            <person name="Gharbi K."/>
            <person name="Hall N."/>
            <person name="Watson M."/>
            <person name="Adriaenssens E.M."/>
            <person name="Foster-Nyarko E."/>
            <person name="Jarju S."/>
            <person name="Secka A."/>
            <person name="Antonio M."/>
            <person name="Oren A."/>
            <person name="Chaudhuri R."/>
            <person name="La Ragione R.M."/>
            <person name="Hildebrand F."/>
            <person name="Pallen M.J."/>
        </authorList>
    </citation>
    <scope>NUCLEOTIDE SEQUENCE [LARGE SCALE GENOMIC DNA]</scope>
    <source>
        <strain evidence="2 3">Sa1BUA13</strain>
    </source>
</reference>
<proteinExistence type="predicted"/>
<dbReference type="EMBL" id="JACSPU010000001">
    <property type="protein sequence ID" value="MBD8014218.1"/>
    <property type="molecule type" value="Genomic_DNA"/>
</dbReference>
<protein>
    <submittedName>
        <fullName evidence="2">EVE domain-containing protein</fullName>
    </submittedName>
</protein>
<dbReference type="CDD" id="cd00009">
    <property type="entry name" value="AAA"/>
    <property type="match status" value="1"/>
</dbReference>
<dbReference type="PANTHER" id="PTHR37291">
    <property type="entry name" value="5-METHYLCYTOSINE-SPECIFIC RESTRICTION ENZYME B"/>
    <property type="match status" value="1"/>
</dbReference>
<dbReference type="Pfam" id="PF01878">
    <property type="entry name" value="EVE"/>
    <property type="match status" value="1"/>
</dbReference>
<dbReference type="InterPro" id="IPR027417">
    <property type="entry name" value="P-loop_NTPase"/>
</dbReference>
<accession>A0ABR8WBC6</accession>
<dbReference type="Gene3D" id="3.40.50.300">
    <property type="entry name" value="P-loop containing nucleotide triphosphate hydrolases"/>
    <property type="match status" value="1"/>
</dbReference>
<dbReference type="SUPFAM" id="SSF52540">
    <property type="entry name" value="P-loop containing nucleoside triphosphate hydrolases"/>
    <property type="match status" value="1"/>
</dbReference>
<organism evidence="2 3">
    <name type="scientific">Planococcus wigleyi</name>
    <dbReference type="NCBI Taxonomy" id="2762216"/>
    <lineage>
        <taxon>Bacteria</taxon>
        <taxon>Bacillati</taxon>
        <taxon>Bacillota</taxon>
        <taxon>Bacilli</taxon>
        <taxon>Bacillales</taxon>
        <taxon>Caryophanaceae</taxon>
        <taxon>Planococcus</taxon>
    </lineage>
</organism>
<feature type="domain" description="AAA+ ATPase" evidence="1">
    <location>
        <begin position="443"/>
        <end position="600"/>
    </location>
</feature>
<comment type="caution">
    <text evidence="2">The sequence shown here is derived from an EMBL/GenBank/DDBJ whole genome shotgun (WGS) entry which is preliminary data.</text>
</comment>
<evidence type="ECO:0000259" key="1">
    <source>
        <dbReference type="SMART" id="SM00382"/>
    </source>
</evidence>
<dbReference type="InterPro" id="IPR002740">
    <property type="entry name" value="EVE_domain"/>
</dbReference>
<dbReference type="InterPro" id="IPR052934">
    <property type="entry name" value="Methyl-DNA_Rec/Restrict_Enz"/>
</dbReference>
<dbReference type="PANTHER" id="PTHR37291:SF1">
    <property type="entry name" value="TYPE IV METHYL-DIRECTED RESTRICTION ENZYME ECOKMCRB SUBUNIT"/>
    <property type="match status" value="1"/>
</dbReference>
<gene>
    <name evidence="2" type="ORF">H9630_05230</name>
</gene>
<dbReference type="InterPro" id="IPR011704">
    <property type="entry name" value="ATPase_dyneun-rel_AAA"/>
</dbReference>
<dbReference type="Pfam" id="PF07728">
    <property type="entry name" value="AAA_5"/>
    <property type="match status" value="1"/>
</dbReference>
<name>A0ABR8WBC6_9BACL</name>
<keyword evidence="3" id="KW-1185">Reference proteome</keyword>
<evidence type="ECO:0000313" key="3">
    <source>
        <dbReference type="Proteomes" id="UP000658980"/>
    </source>
</evidence>
<dbReference type="InterPro" id="IPR003593">
    <property type="entry name" value="AAA+_ATPase"/>
</dbReference>
<dbReference type="SMART" id="SM00382">
    <property type="entry name" value="AAA"/>
    <property type="match status" value="1"/>
</dbReference>
<dbReference type="InterPro" id="IPR015947">
    <property type="entry name" value="PUA-like_sf"/>
</dbReference>
<dbReference type="Proteomes" id="UP000658980">
    <property type="component" value="Unassembled WGS sequence"/>
</dbReference>